<keyword evidence="11" id="KW-0812">Transmembrane</keyword>
<feature type="transmembrane region" description="Helical" evidence="11">
    <location>
        <begin position="159"/>
        <end position="183"/>
    </location>
</feature>
<accession>A0A3D9I0P6</accession>
<keyword evidence="11" id="KW-1133">Transmembrane helix</keyword>
<evidence type="ECO:0000256" key="6">
    <source>
        <dbReference type="ARBA" id="ARBA00022741"/>
    </source>
</evidence>
<evidence type="ECO:0000256" key="10">
    <source>
        <dbReference type="ARBA" id="ARBA00023136"/>
    </source>
</evidence>
<dbReference type="CDD" id="cd00082">
    <property type="entry name" value="HisKA"/>
    <property type="match status" value="1"/>
</dbReference>
<evidence type="ECO:0000256" key="1">
    <source>
        <dbReference type="ARBA" id="ARBA00000085"/>
    </source>
</evidence>
<dbReference type="InterPro" id="IPR004358">
    <property type="entry name" value="Sig_transdc_His_kin-like_C"/>
</dbReference>
<dbReference type="Gene3D" id="3.30.565.10">
    <property type="entry name" value="Histidine kinase-like ATPase, C-terminal domain"/>
    <property type="match status" value="1"/>
</dbReference>
<evidence type="ECO:0000256" key="7">
    <source>
        <dbReference type="ARBA" id="ARBA00022777"/>
    </source>
</evidence>
<evidence type="ECO:0000256" key="2">
    <source>
        <dbReference type="ARBA" id="ARBA00004651"/>
    </source>
</evidence>
<keyword evidence="5" id="KW-0808">Transferase</keyword>
<dbReference type="CDD" id="cd00075">
    <property type="entry name" value="HATPase"/>
    <property type="match status" value="1"/>
</dbReference>
<evidence type="ECO:0000313" key="14">
    <source>
        <dbReference type="Proteomes" id="UP000256869"/>
    </source>
</evidence>
<protein>
    <recommendedName>
        <fullName evidence="3">histidine kinase</fullName>
        <ecNumber evidence="3">2.7.13.3</ecNumber>
    </recommendedName>
</protein>
<comment type="catalytic activity">
    <reaction evidence="1">
        <text>ATP + protein L-histidine = ADP + protein N-phospho-L-histidine.</text>
        <dbReference type="EC" id="2.7.13.3"/>
    </reaction>
</comment>
<dbReference type="InterPro" id="IPR036890">
    <property type="entry name" value="HATPase_C_sf"/>
</dbReference>
<name>A0A3D9I0P6_9BACL</name>
<sequence length="420" mass="48268">MFNSVHKRLVLLNVLVIVIVLAFLSSLLYAHMRYRLFHDTDEMLKQAELRLQQFDNLSSILQTNHPDSQQDERTTYLFWKSNGELIGQLPMRSFKEQLAARFQKAVDSPQLRTVTDDNRSYRVLNFTYRYSNEKTILRVGIVRSLEDAENTLHALQWDVALALLSGIGISIIAGFFLAGRALVPIRSAWDKQQRFVADASHELRTPITIIHVQTEVLLRHPSHSIEEESPSIAVILKECKRMNKLVDDLLTLARSDSNLLQIQSSTIALDVLLKEINSQFQLLANVKDIEIRADIQDRLSLWGDEGRIRQLLIILLDNALKYTPAHGKIELIARYQSHFVNISVKDTGFGIEKEDLPYIFDRFYRGNKARTHEDEGTGLGLSIAKWIVKVHDGVIRVESKLNVGTHFEMLFPRKKQYVKK</sequence>
<evidence type="ECO:0000256" key="5">
    <source>
        <dbReference type="ARBA" id="ARBA00022679"/>
    </source>
</evidence>
<keyword evidence="10 11" id="KW-0472">Membrane</keyword>
<dbReference type="AlphaFoldDB" id="A0A3D9I0P6"/>
<dbReference type="SUPFAM" id="SSF55874">
    <property type="entry name" value="ATPase domain of HSP90 chaperone/DNA topoisomerase II/histidine kinase"/>
    <property type="match status" value="1"/>
</dbReference>
<evidence type="ECO:0000256" key="3">
    <source>
        <dbReference type="ARBA" id="ARBA00012438"/>
    </source>
</evidence>
<dbReference type="FunFam" id="3.30.565.10:FF:000006">
    <property type="entry name" value="Sensor histidine kinase WalK"/>
    <property type="match status" value="1"/>
</dbReference>
<dbReference type="InterPro" id="IPR050351">
    <property type="entry name" value="BphY/WalK/GraS-like"/>
</dbReference>
<dbReference type="Pfam" id="PF00512">
    <property type="entry name" value="HisKA"/>
    <property type="match status" value="1"/>
</dbReference>
<dbReference type="InterPro" id="IPR003661">
    <property type="entry name" value="HisK_dim/P_dom"/>
</dbReference>
<feature type="domain" description="Histidine kinase" evidence="12">
    <location>
        <begin position="198"/>
        <end position="415"/>
    </location>
</feature>
<dbReference type="Proteomes" id="UP000256869">
    <property type="component" value="Unassembled WGS sequence"/>
</dbReference>
<gene>
    <name evidence="13" type="ORF">DFP95_12251</name>
</gene>
<dbReference type="PANTHER" id="PTHR45453">
    <property type="entry name" value="PHOSPHATE REGULON SENSOR PROTEIN PHOR"/>
    <property type="match status" value="1"/>
</dbReference>
<keyword evidence="14" id="KW-1185">Reference proteome</keyword>
<dbReference type="EMBL" id="QRDY01000022">
    <property type="protein sequence ID" value="RED54726.1"/>
    <property type="molecule type" value="Genomic_DNA"/>
</dbReference>
<keyword evidence="9" id="KW-0902">Two-component regulatory system</keyword>
<dbReference type="FunFam" id="1.10.287.130:FF:000001">
    <property type="entry name" value="Two-component sensor histidine kinase"/>
    <property type="match status" value="1"/>
</dbReference>
<dbReference type="InterPro" id="IPR036097">
    <property type="entry name" value="HisK_dim/P_sf"/>
</dbReference>
<evidence type="ECO:0000256" key="8">
    <source>
        <dbReference type="ARBA" id="ARBA00022840"/>
    </source>
</evidence>
<dbReference type="SMART" id="SM00387">
    <property type="entry name" value="HATPase_c"/>
    <property type="match status" value="1"/>
</dbReference>
<dbReference type="Gene3D" id="1.10.287.130">
    <property type="match status" value="1"/>
</dbReference>
<dbReference type="GO" id="GO:0004721">
    <property type="term" value="F:phosphoprotein phosphatase activity"/>
    <property type="evidence" value="ECO:0007669"/>
    <property type="project" value="TreeGrafter"/>
</dbReference>
<keyword evidence="4" id="KW-0597">Phosphoprotein</keyword>
<evidence type="ECO:0000256" key="11">
    <source>
        <dbReference type="SAM" id="Phobius"/>
    </source>
</evidence>
<proteinExistence type="predicted"/>
<evidence type="ECO:0000256" key="9">
    <source>
        <dbReference type="ARBA" id="ARBA00023012"/>
    </source>
</evidence>
<dbReference type="PROSITE" id="PS50109">
    <property type="entry name" value="HIS_KIN"/>
    <property type="match status" value="1"/>
</dbReference>
<dbReference type="Pfam" id="PF02518">
    <property type="entry name" value="HATPase_c"/>
    <property type="match status" value="1"/>
</dbReference>
<comment type="caution">
    <text evidence="13">The sequence shown here is derived from an EMBL/GenBank/DDBJ whole genome shotgun (WGS) entry which is preliminary data.</text>
</comment>
<keyword evidence="7 13" id="KW-0418">Kinase</keyword>
<dbReference type="GO" id="GO:0016036">
    <property type="term" value="P:cellular response to phosphate starvation"/>
    <property type="evidence" value="ECO:0007669"/>
    <property type="project" value="TreeGrafter"/>
</dbReference>
<feature type="transmembrane region" description="Helical" evidence="11">
    <location>
        <begin position="9"/>
        <end position="30"/>
    </location>
</feature>
<dbReference type="EC" id="2.7.13.3" evidence="3"/>
<dbReference type="SUPFAM" id="SSF47384">
    <property type="entry name" value="Homodimeric domain of signal transducing histidine kinase"/>
    <property type="match status" value="1"/>
</dbReference>
<dbReference type="PANTHER" id="PTHR45453:SF1">
    <property type="entry name" value="PHOSPHATE REGULON SENSOR PROTEIN PHOR"/>
    <property type="match status" value="1"/>
</dbReference>
<comment type="subcellular location">
    <subcellularLocation>
        <location evidence="2">Cell membrane</location>
        <topology evidence="2">Multi-pass membrane protein</topology>
    </subcellularLocation>
</comment>
<dbReference type="GO" id="GO:0005886">
    <property type="term" value="C:plasma membrane"/>
    <property type="evidence" value="ECO:0007669"/>
    <property type="project" value="UniProtKB-SubCell"/>
</dbReference>
<dbReference type="InterPro" id="IPR003594">
    <property type="entry name" value="HATPase_dom"/>
</dbReference>
<evidence type="ECO:0000313" key="13">
    <source>
        <dbReference type="EMBL" id="RED54726.1"/>
    </source>
</evidence>
<dbReference type="PRINTS" id="PR00344">
    <property type="entry name" value="BCTRLSENSOR"/>
</dbReference>
<evidence type="ECO:0000256" key="4">
    <source>
        <dbReference type="ARBA" id="ARBA00022553"/>
    </source>
</evidence>
<keyword evidence="8" id="KW-0067">ATP-binding</keyword>
<dbReference type="SMART" id="SM00388">
    <property type="entry name" value="HisKA"/>
    <property type="match status" value="1"/>
</dbReference>
<organism evidence="13 14">
    <name type="scientific">Cohnella lupini</name>
    <dbReference type="NCBI Taxonomy" id="1294267"/>
    <lineage>
        <taxon>Bacteria</taxon>
        <taxon>Bacillati</taxon>
        <taxon>Bacillota</taxon>
        <taxon>Bacilli</taxon>
        <taxon>Bacillales</taxon>
        <taxon>Paenibacillaceae</taxon>
        <taxon>Cohnella</taxon>
    </lineage>
</organism>
<keyword evidence="6" id="KW-0547">Nucleotide-binding</keyword>
<dbReference type="RefSeq" id="WP_181907588.1">
    <property type="nucleotide sequence ID" value="NZ_QRDY01000022.1"/>
</dbReference>
<reference evidence="13 14" key="1">
    <citation type="submission" date="2018-07" db="EMBL/GenBank/DDBJ databases">
        <title>Genomic Encyclopedia of Type Strains, Phase III (KMG-III): the genomes of soil and plant-associated and newly described type strains.</title>
        <authorList>
            <person name="Whitman W."/>
        </authorList>
    </citation>
    <scope>NUCLEOTIDE SEQUENCE [LARGE SCALE GENOMIC DNA]</scope>
    <source>
        <strain evidence="13 14">CECT 8236</strain>
    </source>
</reference>
<dbReference type="GO" id="GO:0005524">
    <property type="term" value="F:ATP binding"/>
    <property type="evidence" value="ECO:0007669"/>
    <property type="project" value="UniProtKB-KW"/>
</dbReference>
<dbReference type="InterPro" id="IPR005467">
    <property type="entry name" value="His_kinase_dom"/>
</dbReference>
<evidence type="ECO:0000259" key="12">
    <source>
        <dbReference type="PROSITE" id="PS50109"/>
    </source>
</evidence>
<dbReference type="GO" id="GO:0000155">
    <property type="term" value="F:phosphorelay sensor kinase activity"/>
    <property type="evidence" value="ECO:0007669"/>
    <property type="project" value="InterPro"/>
</dbReference>